<dbReference type="Proteomes" id="UP000635726">
    <property type="component" value="Unassembled WGS sequence"/>
</dbReference>
<name>A0A917URG1_9DEIO</name>
<accession>A0A917URG1</accession>
<keyword evidence="3" id="KW-1185">Reference proteome</keyword>
<reference evidence="2" key="2">
    <citation type="submission" date="2020-09" db="EMBL/GenBank/DDBJ databases">
        <authorList>
            <person name="Sun Q."/>
            <person name="Ohkuma M."/>
        </authorList>
    </citation>
    <scope>NUCLEOTIDE SEQUENCE</scope>
    <source>
        <strain evidence="2">JCM 14371</strain>
    </source>
</reference>
<dbReference type="RefSeq" id="WP_229670973.1">
    <property type="nucleotide sequence ID" value="NZ_BMOE01000008.1"/>
</dbReference>
<dbReference type="InterPro" id="IPR024775">
    <property type="entry name" value="DinB-like"/>
</dbReference>
<proteinExistence type="predicted"/>
<comment type="caution">
    <text evidence="2">The sequence shown here is derived from an EMBL/GenBank/DDBJ whole genome shotgun (WGS) entry which is preliminary data.</text>
</comment>
<dbReference type="InterPro" id="IPR034660">
    <property type="entry name" value="DinB/YfiT-like"/>
</dbReference>
<evidence type="ECO:0000313" key="3">
    <source>
        <dbReference type="Proteomes" id="UP000635726"/>
    </source>
</evidence>
<dbReference type="AlphaFoldDB" id="A0A917URG1"/>
<reference evidence="2" key="1">
    <citation type="journal article" date="2014" name="Int. J. Syst. Evol. Microbiol.">
        <title>Complete genome sequence of Corynebacterium casei LMG S-19264T (=DSM 44701T), isolated from a smear-ripened cheese.</title>
        <authorList>
            <consortium name="US DOE Joint Genome Institute (JGI-PGF)"/>
            <person name="Walter F."/>
            <person name="Albersmeier A."/>
            <person name="Kalinowski J."/>
            <person name="Ruckert C."/>
        </authorList>
    </citation>
    <scope>NUCLEOTIDE SEQUENCE</scope>
    <source>
        <strain evidence="2">JCM 14371</strain>
    </source>
</reference>
<sequence>MTTLSAFLADSYAAELTSFRASLDGVPDDAFGTARTGHAAAWHALHVSEWLRLVVLDDRTPNYQHLGWENTPAVQTLTQQPAPVQVTADKAAILAELDRVTDTVVRTLRDAGDEGLSGTVFSAALPGGQRPRLPALGAHLAHIAYHRGQVQLGKKA</sequence>
<protein>
    <recommendedName>
        <fullName evidence="1">DinB-like domain-containing protein</fullName>
    </recommendedName>
</protein>
<dbReference type="Pfam" id="PF12867">
    <property type="entry name" value="DinB_2"/>
    <property type="match status" value="1"/>
</dbReference>
<evidence type="ECO:0000313" key="2">
    <source>
        <dbReference type="EMBL" id="GGJ79398.1"/>
    </source>
</evidence>
<gene>
    <name evidence="2" type="ORF">GCM10008939_24050</name>
</gene>
<organism evidence="2 3">
    <name type="scientific">Deinococcus aquiradiocola</name>
    <dbReference type="NCBI Taxonomy" id="393059"/>
    <lineage>
        <taxon>Bacteria</taxon>
        <taxon>Thermotogati</taxon>
        <taxon>Deinococcota</taxon>
        <taxon>Deinococci</taxon>
        <taxon>Deinococcales</taxon>
        <taxon>Deinococcaceae</taxon>
        <taxon>Deinococcus</taxon>
    </lineage>
</organism>
<dbReference type="SUPFAM" id="SSF109854">
    <property type="entry name" value="DinB/YfiT-like putative metalloenzymes"/>
    <property type="match status" value="1"/>
</dbReference>
<dbReference type="EMBL" id="BMOE01000008">
    <property type="protein sequence ID" value="GGJ79398.1"/>
    <property type="molecule type" value="Genomic_DNA"/>
</dbReference>
<dbReference type="Gene3D" id="1.20.120.450">
    <property type="entry name" value="dinb family like domain"/>
    <property type="match status" value="1"/>
</dbReference>
<evidence type="ECO:0000259" key="1">
    <source>
        <dbReference type="Pfam" id="PF12867"/>
    </source>
</evidence>
<feature type="domain" description="DinB-like" evidence="1">
    <location>
        <begin position="18"/>
        <end position="150"/>
    </location>
</feature>